<sequence>MDINIEIKNGIDNNNDNNTNNNLKELTNDQYYMDEQENKIIICFSKNNDNSKSETDELEIQKKKEEFVSMFGIFDQDQSLQEPYHSLVYQFF</sequence>
<evidence type="ECO:0000313" key="2">
    <source>
        <dbReference type="Proteomes" id="UP000007797"/>
    </source>
</evidence>
<accession>F4PHD6</accession>
<dbReference type="RefSeq" id="XP_004362971.1">
    <property type="nucleotide sequence ID" value="XM_004362914.1"/>
</dbReference>
<keyword evidence="2" id="KW-1185">Reference proteome</keyword>
<evidence type="ECO:0000313" key="1">
    <source>
        <dbReference type="EMBL" id="EGG25120.1"/>
    </source>
</evidence>
<gene>
    <name evidence="1" type="ORF">DFA_03366</name>
</gene>
<dbReference type="AlphaFoldDB" id="F4PHD6"/>
<dbReference type="EMBL" id="GL883006">
    <property type="protein sequence ID" value="EGG25120.1"/>
    <property type="molecule type" value="Genomic_DNA"/>
</dbReference>
<reference evidence="2" key="1">
    <citation type="journal article" date="2011" name="Genome Res.">
        <title>Phylogeny-wide analysis of social amoeba genomes highlights ancient origins for complex intercellular communication.</title>
        <authorList>
            <person name="Heidel A.J."/>
            <person name="Lawal H.M."/>
            <person name="Felder M."/>
            <person name="Schilde C."/>
            <person name="Helps N.R."/>
            <person name="Tunggal B."/>
            <person name="Rivero F."/>
            <person name="John U."/>
            <person name="Schleicher M."/>
            <person name="Eichinger L."/>
            <person name="Platzer M."/>
            <person name="Noegel A.A."/>
            <person name="Schaap P."/>
            <person name="Gloeckner G."/>
        </authorList>
    </citation>
    <scope>NUCLEOTIDE SEQUENCE [LARGE SCALE GENOMIC DNA]</scope>
    <source>
        <strain evidence="2">SH3</strain>
    </source>
</reference>
<dbReference type="KEGG" id="dfa:DFA_03366"/>
<proteinExistence type="predicted"/>
<dbReference type="Proteomes" id="UP000007797">
    <property type="component" value="Unassembled WGS sequence"/>
</dbReference>
<name>F4PHD6_CACFS</name>
<organism evidence="1 2">
    <name type="scientific">Cavenderia fasciculata</name>
    <name type="common">Slime mold</name>
    <name type="synonym">Dictyostelium fasciculatum</name>
    <dbReference type="NCBI Taxonomy" id="261658"/>
    <lineage>
        <taxon>Eukaryota</taxon>
        <taxon>Amoebozoa</taxon>
        <taxon>Evosea</taxon>
        <taxon>Eumycetozoa</taxon>
        <taxon>Dictyostelia</taxon>
        <taxon>Acytosteliales</taxon>
        <taxon>Cavenderiaceae</taxon>
        <taxon>Cavenderia</taxon>
    </lineage>
</organism>
<protein>
    <submittedName>
        <fullName evidence="1">Uncharacterized protein</fullName>
    </submittedName>
</protein>
<dbReference type="GeneID" id="14876663"/>